<evidence type="ECO:0000256" key="8">
    <source>
        <dbReference type="ARBA" id="ARBA00011881"/>
    </source>
</evidence>
<dbReference type="PIRSF" id="PIRSF000727">
    <property type="entry name" value="ThrA"/>
    <property type="match status" value="1"/>
</dbReference>
<comment type="pathway">
    <text evidence="3">Amino-acid biosynthesis; L-threonine biosynthesis; L-threonine from L-aspartate: step 3/5.</text>
</comment>
<dbReference type="FunFam" id="3.30.2130.10:FF:000001">
    <property type="entry name" value="Bifunctional aspartokinase/homoserine dehydrogenase"/>
    <property type="match status" value="1"/>
</dbReference>
<evidence type="ECO:0000256" key="22">
    <source>
        <dbReference type="ARBA" id="ARBA00023268"/>
    </source>
</evidence>
<dbReference type="GO" id="GO:0050661">
    <property type="term" value="F:NADP binding"/>
    <property type="evidence" value="ECO:0007669"/>
    <property type="project" value="InterPro"/>
</dbReference>
<dbReference type="GO" id="GO:0009086">
    <property type="term" value="P:methionine biosynthetic process"/>
    <property type="evidence" value="ECO:0007669"/>
    <property type="project" value="UniProtKB-KW"/>
</dbReference>
<comment type="similarity">
    <text evidence="6">In the C-terminal section; belongs to the homoserine dehydrogenase family.</text>
</comment>
<dbReference type="InterPro" id="IPR054352">
    <property type="entry name" value="ACT_Aspartokinase"/>
</dbReference>
<dbReference type="InterPro" id="IPR018042">
    <property type="entry name" value="Aspartate_kinase_CS"/>
</dbReference>
<comment type="similarity">
    <text evidence="7">In the N-terminal section; belongs to the aspartokinase family.</text>
</comment>
<keyword evidence="15" id="KW-0067">ATP-binding</keyword>
<keyword evidence="13" id="KW-0547">Nucleotide-binding</keyword>
<name>A0AAV0ZLN7_VICFA</name>
<reference evidence="27 28" key="1">
    <citation type="submission" date="2023-01" db="EMBL/GenBank/DDBJ databases">
        <authorList>
            <person name="Kreplak J."/>
        </authorList>
    </citation>
    <scope>NUCLEOTIDE SEQUENCE [LARGE SCALE GENOMIC DNA]</scope>
</reference>
<evidence type="ECO:0000256" key="25">
    <source>
        <dbReference type="ARBA" id="ARBA00048841"/>
    </source>
</evidence>
<evidence type="ECO:0000256" key="16">
    <source>
        <dbReference type="ARBA" id="ARBA00022857"/>
    </source>
</evidence>
<dbReference type="Gene3D" id="3.40.1160.10">
    <property type="entry name" value="Acetylglutamate kinase-like"/>
    <property type="match status" value="2"/>
</dbReference>
<proteinExistence type="inferred from homology"/>
<dbReference type="InterPro" id="IPR019811">
    <property type="entry name" value="HDH_CS"/>
</dbReference>
<evidence type="ECO:0000313" key="28">
    <source>
        <dbReference type="Proteomes" id="UP001157006"/>
    </source>
</evidence>
<evidence type="ECO:0000256" key="19">
    <source>
        <dbReference type="ARBA" id="ARBA00023053"/>
    </source>
</evidence>
<organism evidence="27 28">
    <name type="scientific">Vicia faba</name>
    <name type="common">Broad bean</name>
    <name type="synonym">Faba vulgaris</name>
    <dbReference type="NCBI Taxonomy" id="3906"/>
    <lineage>
        <taxon>Eukaryota</taxon>
        <taxon>Viridiplantae</taxon>
        <taxon>Streptophyta</taxon>
        <taxon>Embryophyta</taxon>
        <taxon>Tracheophyta</taxon>
        <taxon>Spermatophyta</taxon>
        <taxon>Magnoliopsida</taxon>
        <taxon>eudicotyledons</taxon>
        <taxon>Gunneridae</taxon>
        <taxon>Pentapetalae</taxon>
        <taxon>rosids</taxon>
        <taxon>fabids</taxon>
        <taxon>Fabales</taxon>
        <taxon>Fabaceae</taxon>
        <taxon>Papilionoideae</taxon>
        <taxon>50 kb inversion clade</taxon>
        <taxon>NPAAA clade</taxon>
        <taxon>Hologalegina</taxon>
        <taxon>IRL clade</taxon>
        <taxon>Fabeae</taxon>
        <taxon>Vicia</taxon>
    </lineage>
</organism>
<dbReference type="SUPFAM" id="SSF53633">
    <property type="entry name" value="Carbamate kinase-like"/>
    <property type="match status" value="1"/>
</dbReference>
<dbReference type="Pfam" id="PF00742">
    <property type="entry name" value="Homoserine_dh"/>
    <property type="match status" value="1"/>
</dbReference>
<evidence type="ECO:0000256" key="2">
    <source>
        <dbReference type="ARBA" id="ARBA00004986"/>
    </source>
</evidence>
<comment type="catalytic activity">
    <reaction evidence="24">
        <text>L-aspartate + ATP = 4-phospho-L-aspartate + ADP</text>
        <dbReference type="Rhea" id="RHEA:23776"/>
        <dbReference type="ChEBI" id="CHEBI:29991"/>
        <dbReference type="ChEBI" id="CHEBI:30616"/>
        <dbReference type="ChEBI" id="CHEBI:57535"/>
        <dbReference type="ChEBI" id="CHEBI:456216"/>
        <dbReference type="EC" id="2.7.2.4"/>
    </reaction>
    <physiologicalReaction direction="left-to-right" evidence="24">
        <dbReference type="Rhea" id="RHEA:23777"/>
    </physiologicalReaction>
</comment>
<dbReference type="NCBIfam" id="TIGR00657">
    <property type="entry name" value="asp_kinases"/>
    <property type="match status" value="1"/>
</dbReference>
<comment type="pathway">
    <text evidence="5">Amino-acid biosynthesis; L-threonine biosynthesis; L-threonine from L-aspartate: step 1/5.</text>
</comment>
<sequence length="844" mass="92685">MASFCPVTPQSLFSTSHFPHRTFQPHSLLPLHSPHLFRKSVSSLWGTDSPTFKIHSSLTDFTVDVAVEEKKLPKGETWSVHKFGGTCVGSSARINNVADVIINDDSERKLVVVSAMSKVTDMMYDLIYKAQSQDKSYISALDVVEEKHSLTAHELFDEDDLATFLANLHQDIRNLKAMLHAIDIAGHATESFTDLVVGHGELWSAQILCYAVKKKGTECKWMDTREVLIVNSTSADHVDPDYLESERRLNKWYSLNPSKVTIWTDVDGVYSADPRKVSDAVILKTLSYREASEMSYFGANVLHPRTISPVIRYGIPVIIRNIFNTSAPGTKVCHPSLIENEDKKILKNYVKGFTTIDNLALVNVEGTGMAGVPGTASTIFRAVKEVGANVIMISQASSEQSVCFAVPEKEVKAVSEALQSMFQNALYAGRLSQVAVIPNCSILAAVGQKMASTPGVSATLFNALAKANINILAIAQGCSEYNVSVVLKRKDSIKALRAVHSRFYNSETTIAMGIIGPGLVGSTLLDQLRDQAETLKEESNIDLRVMGIMGSKSMLLDDSGIDLVKWSEIREEKVDCTADSGVASHYNDWLRKGIHVVTPNKKANSGPLDEYLRLRVLQRQSYTHYFYEATVGAGLPIISTLRGLLETGDKILQIEGIFSGTLSYILNNFKDGRVFSDVVAEAKEAGYTEPDPRDDLSGTDVARKVIILARESGLKLELSDIPVENLVPEQLRASASAQEFMQKLPKFDHEISKKQEDADTAGEVLRYVGVVDVANQKGSVELRRYKKDHPFAQLSGSDNIIAFTTRRYRDQPLIVRGPGAGAQVTAGGIFSDILRLASYLGAPS</sequence>
<dbReference type="GO" id="GO:0004412">
    <property type="term" value="F:homoserine dehydrogenase activity"/>
    <property type="evidence" value="ECO:0007669"/>
    <property type="project" value="UniProtKB-EC"/>
</dbReference>
<dbReference type="GO" id="GO:0046872">
    <property type="term" value="F:metal ion binding"/>
    <property type="evidence" value="ECO:0007669"/>
    <property type="project" value="UniProtKB-KW"/>
</dbReference>
<dbReference type="InterPro" id="IPR045865">
    <property type="entry name" value="ACT-like_dom_sf"/>
</dbReference>
<dbReference type="InterPro" id="IPR011147">
    <property type="entry name" value="Bifunc_Aspkin/hSer_DH"/>
</dbReference>
<keyword evidence="20" id="KW-0457">Lysine biosynthesis</keyword>
<keyword evidence="14" id="KW-0418">Kinase</keyword>
<dbReference type="Pfam" id="PF03447">
    <property type="entry name" value="NAD_binding_3"/>
    <property type="match status" value="1"/>
</dbReference>
<evidence type="ECO:0000256" key="18">
    <source>
        <dbReference type="ARBA" id="ARBA00023027"/>
    </source>
</evidence>
<comment type="subunit">
    <text evidence="8">Homotetramer.</text>
</comment>
<dbReference type="PROSITE" id="PS00324">
    <property type="entry name" value="ASPARTOKINASE"/>
    <property type="match status" value="1"/>
</dbReference>
<dbReference type="PROSITE" id="PS01042">
    <property type="entry name" value="HOMOSER_DHGENASE"/>
    <property type="match status" value="1"/>
</dbReference>
<keyword evidence="11" id="KW-0791">Threonine biosynthesis</keyword>
<keyword evidence="19" id="KW-0915">Sodium</keyword>
<evidence type="ECO:0000256" key="9">
    <source>
        <dbReference type="ARBA" id="ARBA00022605"/>
    </source>
</evidence>
<dbReference type="Pfam" id="PF00696">
    <property type="entry name" value="AA_kinase"/>
    <property type="match status" value="2"/>
</dbReference>
<keyword evidence="17" id="KW-0560">Oxidoreductase</keyword>
<protein>
    <recommendedName>
        <fullName evidence="26">ACT domain-containing protein</fullName>
    </recommendedName>
</protein>
<evidence type="ECO:0000259" key="26">
    <source>
        <dbReference type="PROSITE" id="PS51671"/>
    </source>
</evidence>
<dbReference type="CDD" id="cd04922">
    <property type="entry name" value="ACT_AKi-HSDH-ThrA_2"/>
    <property type="match status" value="1"/>
</dbReference>
<evidence type="ECO:0000256" key="4">
    <source>
        <dbReference type="ARBA" id="ARBA00005062"/>
    </source>
</evidence>
<dbReference type="GO" id="GO:0005524">
    <property type="term" value="F:ATP binding"/>
    <property type="evidence" value="ECO:0007669"/>
    <property type="project" value="UniProtKB-KW"/>
</dbReference>
<keyword evidence="21" id="KW-0486">Methionine biosynthesis</keyword>
<keyword evidence="12" id="KW-0479">Metal-binding</keyword>
<dbReference type="InterPro" id="IPR036393">
    <property type="entry name" value="AceGlu_kinase-like_sf"/>
</dbReference>
<dbReference type="InterPro" id="IPR049638">
    <property type="entry name" value="AK-HD"/>
</dbReference>
<dbReference type="NCBIfam" id="NF006959">
    <property type="entry name" value="PRK09436.1"/>
    <property type="match status" value="1"/>
</dbReference>
<evidence type="ECO:0000256" key="24">
    <source>
        <dbReference type="ARBA" id="ARBA00048561"/>
    </source>
</evidence>
<accession>A0AAV0ZLN7</accession>
<keyword evidence="22" id="KW-0511">Multifunctional enzyme</keyword>
<dbReference type="Gene3D" id="3.40.50.720">
    <property type="entry name" value="NAD(P)-binding Rossmann-like Domain"/>
    <property type="match status" value="1"/>
</dbReference>
<comment type="catalytic activity">
    <reaction evidence="25">
        <text>L-homoserine + NADP(+) = L-aspartate 4-semialdehyde + NADPH + H(+)</text>
        <dbReference type="Rhea" id="RHEA:15761"/>
        <dbReference type="ChEBI" id="CHEBI:15378"/>
        <dbReference type="ChEBI" id="CHEBI:57476"/>
        <dbReference type="ChEBI" id="CHEBI:57783"/>
        <dbReference type="ChEBI" id="CHEBI:58349"/>
        <dbReference type="ChEBI" id="CHEBI:537519"/>
        <dbReference type="EC" id="1.1.1.3"/>
    </reaction>
    <physiologicalReaction direction="right-to-left" evidence="25">
        <dbReference type="Rhea" id="RHEA:15763"/>
    </physiologicalReaction>
</comment>
<evidence type="ECO:0000256" key="6">
    <source>
        <dbReference type="ARBA" id="ARBA00007952"/>
    </source>
</evidence>
<evidence type="ECO:0000256" key="17">
    <source>
        <dbReference type="ARBA" id="ARBA00023002"/>
    </source>
</evidence>
<dbReference type="Gene3D" id="3.30.360.10">
    <property type="entry name" value="Dihydrodipicolinate Reductase, domain 2"/>
    <property type="match status" value="1"/>
</dbReference>
<dbReference type="SUPFAM" id="SSF51735">
    <property type="entry name" value="NAD(P)-binding Rossmann-fold domains"/>
    <property type="match status" value="1"/>
</dbReference>
<dbReference type="GO" id="GO:0009085">
    <property type="term" value="P:lysine biosynthetic process"/>
    <property type="evidence" value="ECO:0007669"/>
    <property type="project" value="UniProtKB-KW"/>
</dbReference>
<keyword evidence="9" id="KW-0028">Amino-acid biosynthesis</keyword>
<dbReference type="CDD" id="cd04921">
    <property type="entry name" value="ACT_AKi-HSDH-ThrA-like_1"/>
    <property type="match status" value="1"/>
</dbReference>
<evidence type="ECO:0000256" key="11">
    <source>
        <dbReference type="ARBA" id="ARBA00022697"/>
    </source>
</evidence>
<comment type="function">
    <text evidence="23">Bifunctional aspartate kinase and homoserine dehydrogenase that catalyzes the first and the third steps toward the synthesis of lysine, methionine and threonine from aspartate.</text>
</comment>
<evidence type="ECO:0000256" key="10">
    <source>
        <dbReference type="ARBA" id="ARBA00022679"/>
    </source>
</evidence>
<dbReference type="PANTHER" id="PTHR43070:SF5">
    <property type="entry name" value="HOMOSERINE DEHYDROGENASE"/>
    <property type="match status" value="1"/>
</dbReference>
<keyword evidence="28" id="KW-1185">Reference proteome</keyword>
<dbReference type="InterPro" id="IPR001048">
    <property type="entry name" value="Asp/Glu/Uridylate_kinase"/>
</dbReference>
<evidence type="ECO:0000256" key="12">
    <source>
        <dbReference type="ARBA" id="ARBA00022723"/>
    </source>
</evidence>
<dbReference type="InterPro" id="IPR002912">
    <property type="entry name" value="ACT_dom"/>
</dbReference>
<dbReference type="EMBL" id="OX451737">
    <property type="protein sequence ID" value="CAI8598023.1"/>
    <property type="molecule type" value="Genomic_DNA"/>
</dbReference>
<dbReference type="PROSITE" id="PS51671">
    <property type="entry name" value="ACT"/>
    <property type="match status" value="2"/>
</dbReference>
<evidence type="ECO:0000256" key="20">
    <source>
        <dbReference type="ARBA" id="ARBA00023154"/>
    </source>
</evidence>
<evidence type="ECO:0000256" key="23">
    <source>
        <dbReference type="ARBA" id="ARBA00044938"/>
    </source>
</evidence>
<dbReference type="Pfam" id="PF22468">
    <property type="entry name" value="ACT_9"/>
    <property type="match status" value="2"/>
</dbReference>
<evidence type="ECO:0000256" key="21">
    <source>
        <dbReference type="ARBA" id="ARBA00023167"/>
    </source>
</evidence>
<comment type="pathway">
    <text evidence="2">Amino-acid biosynthesis; L-methionine biosynthesis via de novo pathway; L-homoserine from L-aspartate: step 1/3.</text>
</comment>
<dbReference type="InterPro" id="IPR036291">
    <property type="entry name" value="NAD(P)-bd_dom_sf"/>
</dbReference>
<evidence type="ECO:0000256" key="14">
    <source>
        <dbReference type="ARBA" id="ARBA00022777"/>
    </source>
</evidence>
<comment type="pathway">
    <text evidence="4">Amino-acid biosynthesis; L-methionine biosynthesis via de novo pathway; L-homoserine from L-aspartate: step 3/3.</text>
</comment>
<evidence type="ECO:0000256" key="13">
    <source>
        <dbReference type="ARBA" id="ARBA00022741"/>
    </source>
</evidence>
<evidence type="ECO:0000256" key="7">
    <source>
        <dbReference type="ARBA" id="ARBA00010046"/>
    </source>
</evidence>
<evidence type="ECO:0000256" key="5">
    <source>
        <dbReference type="ARBA" id="ARBA00005139"/>
    </source>
</evidence>
<dbReference type="AlphaFoldDB" id="A0AAV0ZLN7"/>
<dbReference type="GO" id="GO:0004072">
    <property type="term" value="F:aspartate kinase activity"/>
    <property type="evidence" value="ECO:0007669"/>
    <property type="project" value="UniProtKB-EC"/>
</dbReference>
<keyword evidence="16" id="KW-0521">NADP</keyword>
<dbReference type="SUPFAM" id="SSF55347">
    <property type="entry name" value="Glyceraldehyde-3-phosphate dehydrogenase-like, C-terminal domain"/>
    <property type="match status" value="1"/>
</dbReference>
<dbReference type="InterPro" id="IPR001341">
    <property type="entry name" value="Asp_kinase"/>
</dbReference>
<dbReference type="FunFam" id="3.30.360.10:FF:000006">
    <property type="entry name" value="Bifunctional aspartokinase/homoserine dehydrogenase"/>
    <property type="match status" value="1"/>
</dbReference>
<dbReference type="Gene3D" id="3.30.2130.10">
    <property type="entry name" value="VC0802-like"/>
    <property type="match status" value="1"/>
</dbReference>
<keyword evidence="18" id="KW-0520">NAD</keyword>
<dbReference type="GO" id="GO:0009090">
    <property type="term" value="P:homoserine biosynthetic process"/>
    <property type="evidence" value="ECO:0007669"/>
    <property type="project" value="TreeGrafter"/>
</dbReference>
<dbReference type="GO" id="GO:0009088">
    <property type="term" value="P:threonine biosynthetic process"/>
    <property type="evidence" value="ECO:0007669"/>
    <property type="project" value="UniProtKB-KW"/>
</dbReference>
<dbReference type="InterPro" id="IPR005106">
    <property type="entry name" value="Asp/hSer_DH_NAD-bd"/>
</dbReference>
<feature type="domain" description="ACT" evidence="26">
    <location>
        <begin position="364"/>
        <end position="433"/>
    </location>
</feature>
<feature type="domain" description="ACT" evidence="26">
    <location>
        <begin position="445"/>
        <end position="522"/>
    </location>
</feature>
<gene>
    <name evidence="27" type="ORF">VFH_II108560</name>
</gene>
<evidence type="ECO:0000313" key="27">
    <source>
        <dbReference type="EMBL" id="CAI8598023.1"/>
    </source>
</evidence>
<evidence type="ECO:0000256" key="1">
    <source>
        <dbReference type="ARBA" id="ARBA00001920"/>
    </source>
</evidence>
<dbReference type="PANTHER" id="PTHR43070">
    <property type="match status" value="1"/>
</dbReference>
<dbReference type="SUPFAM" id="SSF55021">
    <property type="entry name" value="ACT-like"/>
    <property type="match status" value="2"/>
</dbReference>
<comment type="cofactor">
    <cofactor evidence="1">
        <name>a metal cation</name>
        <dbReference type="ChEBI" id="CHEBI:25213"/>
    </cofactor>
</comment>
<evidence type="ECO:0000256" key="3">
    <source>
        <dbReference type="ARBA" id="ARBA00005056"/>
    </source>
</evidence>
<dbReference type="InterPro" id="IPR001342">
    <property type="entry name" value="HDH_cat"/>
</dbReference>
<keyword evidence="10" id="KW-0808">Transferase</keyword>
<evidence type="ECO:0000256" key="15">
    <source>
        <dbReference type="ARBA" id="ARBA00022840"/>
    </source>
</evidence>
<dbReference type="Proteomes" id="UP001157006">
    <property type="component" value="Chromosome 2"/>
</dbReference>